<evidence type="ECO:0000313" key="2">
    <source>
        <dbReference type="Proteomes" id="UP001431783"/>
    </source>
</evidence>
<evidence type="ECO:0000313" key="1">
    <source>
        <dbReference type="EMBL" id="KAK9885001.1"/>
    </source>
</evidence>
<accession>A0AAW1UYR9</accession>
<dbReference type="Proteomes" id="UP001431783">
    <property type="component" value="Unassembled WGS sequence"/>
</dbReference>
<comment type="caution">
    <text evidence="1">The sequence shown here is derived from an EMBL/GenBank/DDBJ whole genome shotgun (WGS) entry which is preliminary data.</text>
</comment>
<sequence length="102" mass="11128">MSPSGKILEYVTKSVENRSNFILSESGTSVDKSSEASEVSKLVIDYFGSEVPFETEKINSLKKNMSAVEKLQEDITKSIAELANFILSEPGTTVDTTLESSD</sequence>
<dbReference type="EMBL" id="JARQZJ010000094">
    <property type="protein sequence ID" value="KAK9885001.1"/>
    <property type="molecule type" value="Genomic_DNA"/>
</dbReference>
<organism evidence="1 2">
    <name type="scientific">Henosepilachna vigintioctopunctata</name>
    <dbReference type="NCBI Taxonomy" id="420089"/>
    <lineage>
        <taxon>Eukaryota</taxon>
        <taxon>Metazoa</taxon>
        <taxon>Ecdysozoa</taxon>
        <taxon>Arthropoda</taxon>
        <taxon>Hexapoda</taxon>
        <taxon>Insecta</taxon>
        <taxon>Pterygota</taxon>
        <taxon>Neoptera</taxon>
        <taxon>Endopterygota</taxon>
        <taxon>Coleoptera</taxon>
        <taxon>Polyphaga</taxon>
        <taxon>Cucujiformia</taxon>
        <taxon>Coccinelloidea</taxon>
        <taxon>Coccinellidae</taxon>
        <taxon>Epilachninae</taxon>
        <taxon>Epilachnini</taxon>
        <taxon>Henosepilachna</taxon>
    </lineage>
</organism>
<gene>
    <name evidence="1" type="ORF">WA026_009230</name>
</gene>
<protein>
    <submittedName>
        <fullName evidence="1">Uncharacterized protein</fullName>
    </submittedName>
</protein>
<reference evidence="1 2" key="1">
    <citation type="submission" date="2023-03" db="EMBL/GenBank/DDBJ databases">
        <title>Genome insight into feeding habits of ladybird beetles.</title>
        <authorList>
            <person name="Li H.-S."/>
            <person name="Huang Y.-H."/>
            <person name="Pang H."/>
        </authorList>
    </citation>
    <scope>NUCLEOTIDE SEQUENCE [LARGE SCALE GENOMIC DNA]</scope>
    <source>
        <strain evidence="1">SYSU_2023b</strain>
        <tissue evidence="1">Whole body</tissue>
    </source>
</reference>
<proteinExistence type="predicted"/>
<dbReference type="AlphaFoldDB" id="A0AAW1UYR9"/>
<name>A0AAW1UYR9_9CUCU</name>
<keyword evidence="2" id="KW-1185">Reference proteome</keyword>